<gene>
    <name evidence="2" type="ORF">PV09_07555</name>
</gene>
<sequence length="238" mass="26238">MAPKGQRALKLHLEPSKGVPGPASVQGNGRGAFRRRRLRRGIDRFLCASSFPPTRPKTLGLPSKEDKRHVIAPCPQFIAHAPALCFPSFVMVIALCLRLSKPTGPKQRDGWAEHGHIKTSVIAQQQHHYQATAIALNESCPSERKKGKKKKVTVFLSCGPTPRTVTFQSPGTDCFWICWLQKGDDATSHVTAILVPRVSPRSRELGTTTLCLLGKDKSIKGNLLQALFDRPEVRQLVP</sequence>
<evidence type="ECO:0000313" key="2">
    <source>
        <dbReference type="EMBL" id="KIW01040.1"/>
    </source>
</evidence>
<name>A0A0D2A3Q1_9PEZI</name>
<organism evidence="2 3">
    <name type="scientific">Verruconis gallopava</name>
    <dbReference type="NCBI Taxonomy" id="253628"/>
    <lineage>
        <taxon>Eukaryota</taxon>
        <taxon>Fungi</taxon>
        <taxon>Dikarya</taxon>
        <taxon>Ascomycota</taxon>
        <taxon>Pezizomycotina</taxon>
        <taxon>Dothideomycetes</taxon>
        <taxon>Pleosporomycetidae</taxon>
        <taxon>Venturiales</taxon>
        <taxon>Sympoventuriaceae</taxon>
        <taxon>Verruconis</taxon>
    </lineage>
</organism>
<dbReference type="EMBL" id="KN847558">
    <property type="protein sequence ID" value="KIW01040.1"/>
    <property type="molecule type" value="Genomic_DNA"/>
</dbReference>
<evidence type="ECO:0000313" key="3">
    <source>
        <dbReference type="Proteomes" id="UP000053259"/>
    </source>
</evidence>
<dbReference type="GeneID" id="27315528"/>
<proteinExistence type="predicted"/>
<evidence type="ECO:0000256" key="1">
    <source>
        <dbReference type="SAM" id="MobiDB-lite"/>
    </source>
</evidence>
<dbReference type="AlphaFoldDB" id="A0A0D2A3Q1"/>
<dbReference type="InParanoid" id="A0A0D2A3Q1"/>
<dbReference type="RefSeq" id="XP_016210909.1">
    <property type="nucleotide sequence ID" value="XM_016361334.1"/>
</dbReference>
<feature type="region of interest" description="Disordered" evidence="1">
    <location>
        <begin position="14"/>
        <end position="33"/>
    </location>
</feature>
<dbReference type="Proteomes" id="UP000053259">
    <property type="component" value="Unassembled WGS sequence"/>
</dbReference>
<dbReference type="HOGENOM" id="CLU_1166627_0_0_1"/>
<protein>
    <submittedName>
        <fullName evidence="2">Uncharacterized protein</fullName>
    </submittedName>
</protein>
<keyword evidence="3" id="KW-1185">Reference proteome</keyword>
<accession>A0A0D2A3Q1</accession>
<dbReference type="VEuPathDB" id="FungiDB:PV09_07555"/>
<reference evidence="2 3" key="1">
    <citation type="submission" date="2015-01" db="EMBL/GenBank/DDBJ databases">
        <title>The Genome Sequence of Ochroconis gallopava CBS43764.</title>
        <authorList>
            <consortium name="The Broad Institute Genomics Platform"/>
            <person name="Cuomo C."/>
            <person name="de Hoog S."/>
            <person name="Gorbushina A."/>
            <person name="Stielow B."/>
            <person name="Teixiera M."/>
            <person name="Abouelleil A."/>
            <person name="Chapman S.B."/>
            <person name="Priest M."/>
            <person name="Young S.K."/>
            <person name="Wortman J."/>
            <person name="Nusbaum C."/>
            <person name="Birren B."/>
        </authorList>
    </citation>
    <scope>NUCLEOTIDE SEQUENCE [LARGE SCALE GENOMIC DNA]</scope>
    <source>
        <strain evidence="2 3">CBS 43764</strain>
    </source>
</reference>